<accession>A0A940Y2Y2</accession>
<dbReference type="EMBL" id="JAGPYQ010000001">
    <property type="protein sequence ID" value="MBQ0852006.1"/>
    <property type="molecule type" value="Genomic_DNA"/>
</dbReference>
<dbReference type="PANTHER" id="PTHR45527">
    <property type="entry name" value="NONRIBOSOMAL PEPTIDE SYNTHETASE"/>
    <property type="match status" value="1"/>
</dbReference>
<evidence type="ECO:0000313" key="3">
    <source>
        <dbReference type="EMBL" id="MBQ0852006.1"/>
    </source>
</evidence>
<dbReference type="Pfam" id="PF00501">
    <property type="entry name" value="AMP-binding"/>
    <property type="match status" value="1"/>
</dbReference>
<proteinExistence type="predicted"/>
<reference evidence="3 4" key="1">
    <citation type="submission" date="2021-04" db="EMBL/GenBank/DDBJ databases">
        <authorList>
            <person name="Tang X."/>
            <person name="Zhou X."/>
            <person name="Chen X."/>
            <person name="Cernava T."/>
            <person name="Zhang C."/>
        </authorList>
    </citation>
    <scope>NUCLEOTIDE SEQUENCE [LARGE SCALE GENOMIC DNA]</scope>
    <source>
        <strain evidence="3 4">BH-SS-21</strain>
    </source>
</reference>
<dbReference type="Proteomes" id="UP000677413">
    <property type="component" value="Unassembled WGS sequence"/>
</dbReference>
<feature type="region of interest" description="Disordered" evidence="1">
    <location>
        <begin position="121"/>
        <end position="148"/>
    </location>
</feature>
<dbReference type="InterPro" id="IPR042099">
    <property type="entry name" value="ANL_N_sf"/>
</dbReference>
<dbReference type="GO" id="GO:0031177">
    <property type="term" value="F:phosphopantetheine binding"/>
    <property type="evidence" value="ECO:0007669"/>
    <property type="project" value="TreeGrafter"/>
</dbReference>
<dbReference type="GO" id="GO:0005737">
    <property type="term" value="C:cytoplasm"/>
    <property type="evidence" value="ECO:0007669"/>
    <property type="project" value="TreeGrafter"/>
</dbReference>
<name>A0A940Y2Y2_9ACTN</name>
<dbReference type="PANTHER" id="PTHR45527:SF1">
    <property type="entry name" value="FATTY ACID SYNTHASE"/>
    <property type="match status" value="1"/>
</dbReference>
<dbReference type="Gene3D" id="3.40.50.12780">
    <property type="entry name" value="N-terminal domain of ligase-like"/>
    <property type="match status" value="1"/>
</dbReference>
<feature type="domain" description="AMP-dependent synthetase/ligase" evidence="2">
    <location>
        <begin position="18"/>
        <end position="405"/>
    </location>
</feature>
<protein>
    <submittedName>
        <fullName evidence="3">AMP-binding protein</fullName>
    </submittedName>
</protein>
<dbReference type="InterPro" id="IPR020845">
    <property type="entry name" value="AMP-binding_CS"/>
</dbReference>
<dbReference type="SUPFAM" id="SSF56801">
    <property type="entry name" value="Acetyl-CoA synthetase-like"/>
    <property type="match status" value="1"/>
</dbReference>
<dbReference type="AlphaFoldDB" id="A0A940Y2Y2"/>
<dbReference type="RefSeq" id="WP_210887512.1">
    <property type="nucleotide sequence ID" value="NZ_JAGPYQ010000001.1"/>
</dbReference>
<dbReference type="PROSITE" id="PS00455">
    <property type="entry name" value="AMP_BINDING"/>
    <property type="match status" value="1"/>
</dbReference>
<comment type="caution">
    <text evidence="3">The sequence shown here is derived from an EMBL/GenBank/DDBJ whole genome shotgun (WGS) entry which is preliminary data.</text>
</comment>
<dbReference type="GO" id="GO:0044550">
    <property type="term" value="P:secondary metabolite biosynthetic process"/>
    <property type="evidence" value="ECO:0007669"/>
    <property type="project" value="TreeGrafter"/>
</dbReference>
<evidence type="ECO:0000313" key="4">
    <source>
        <dbReference type="Proteomes" id="UP000677413"/>
    </source>
</evidence>
<evidence type="ECO:0000259" key="2">
    <source>
        <dbReference type="Pfam" id="PF00501"/>
    </source>
</evidence>
<dbReference type="GO" id="GO:0043041">
    <property type="term" value="P:amino acid activation for nonribosomal peptide biosynthetic process"/>
    <property type="evidence" value="ECO:0007669"/>
    <property type="project" value="TreeGrafter"/>
</dbReference>
<sequence length="546" mass="56991">MTEIPEHALHARFLRGLAASPGRPAFRTDDGTMTYETLHEQALAWAGALLASPAGPPRAVGVLAEKGRTSCAGLLAALYAGAAVVPLAPDFPPVRTRRMLAAAGVSAVVADRAGLAALEAADQAAPDRDTADPDAVGPDAVGSDAVGSDAVGSDVPVLTSDPGAAGRFPALPVRARDALSAPRPVAPGDLAYMLFTSGSTGRPKGVPITHASTHHYFSLLDARYDFGPEDVFSQTFGLNFDCAMFDLFCAWGAGASVHTVPVRAYTDLPAFVAERGMSVWFSTPSAVALVRRMGGLTPAAMPSLRWSLFAGEALRCADAADWQDAAARSIVENLYGPTELTVTVTGHRWSPRLSPALGVNGQVPIGTLHAGHDQLLLGPDGAPAGPAGTEGELCVTGPQMTAGYLDPADDEGRFLRYGGRTWYRTGDRVRRLADGQLVYLGRLDAQVQVQGWRVELAEVDDAVRACAGVEDAVTVTRPAGGGGLELVVFYTGVPASPVVLAGQLRRVLPEGMLPRAFRHVESFPLNANRKIDRSRLAATAGTPGGP</sequence>
<gene>
    <name evidence="3" type="ORF">J8N05_27970</name>
</gene>
<dbReference type="InterPro" id="IPR045851">
    <property type="entry name" value="AMP-bd_C_sf"/>
</dbReference>
<dbReference type="Gene3D" id="3.30.300.30">
    <property type="match status" value="1"/>
</dbReference>
<organism evidence="3 4">
    <name type="scientific">Streptomyces liliiviolaceus</name>
    <dbReference type="NCBI Taxonomy" id="2823109"/>
    <lineage>
        <taxon>Bacteria</taxon>
        <taxon>Bacillati</taxon>
        <taxon>Actinomycetota</taxon>
        <taxon>Actinomycetes</taxon>
        <taxon>Kitasatosporales</taxon>
        <taxon>Streptomycetaceae</taxon>
        <taxon>Streptomyces</taxon>
    </lineage>
</organism>
<keyword evidence="4" id="KW-1185">Reference proteome</keyword>
<dbReference type="InterPro" id="IPR000873">
    <property type="entry name" value="AMP-dep_synth/lig_dom"/>
</dbReference>
<evidence type="ECO:0000256" key="1">
    <source>
        <dbReference type="SAM" id="MobiDB-lite"/>
    </source>
</evidence>